<dbReference type="EMBL" id="JARBHB010000004">
    <property type="protein sequence ID" value="KAJ8885223.1"/>
    <property type="molecule type" value="Genomic_DNA"/>
</dbReference>
<keyword evidence="3" id="KW-1185">Reference proteome</keyword>
<feature type="compositionally biased region" description="Basic residues" evidence="1">
    <location>
        <begin position="39"/>
        <end position="51"/>
    </location>
</feature>
<feature type="compositionally biased region" description="Basic and acidic residues" evidence="1">
    <location>
        <begin position="7"/>
        <end position="23"/>
    </location>
</feature>
<evidence type="ECO:0000256" key="1">
    <source>
        <dbReference type="SAM" id="MobiDB-lite"/>
    </source>
</evidence>
<feature type="region of interest" description="Disordered" evidence="1">
    <location>
        <begin position="96"/>
        <end position="120"/>
    </location>
</feature>
<comment type="caution">
    <text evidence="2">The sequence shown here is derived from an EMBL/GenBank/DDBJ whole genome shotgun (WGS) entry which is preliminary data.</text>
</comment>
<protein>
    <submittedName>
        <fullName evidence="2">Uncharacterized protein</fullName>
    </submittedName>
</protein>
<sequence length="214" mass="23785">MYNFDGYARKDRAGEEYEKKGKQDLIMGKGKLSNMSRPVKVKPKIPLKQRRSVSTDCSSSEEETEIEQTGFGNGSVAPAAMLDFPRQNARAREIPEKTRRPAASYGKIPTCENPGVTRPGIKPEAHVKGGKIADSNPQDVREMVRGHTAAPTLASMVDYVTMSVGRMDHATYPSSGEAIVEVLTNRTEKVGFRSIIYQPHYQSYGQQHILKQKK</sequence>
<feature type="region of interest" description="Disordered" evidence="1">
    <location>
        <begin position="1"/>
        <end position="75"/>
    </location>
</feature>
<reference evidence="2 3" key="1">
    <citation type="submission" date="2023-02" db="EMBL/GenBank/DDBJ databases">
        <title>LHISI_Scaffold_Assembly.</title>
        <authorList>
            <person name="Stuart O.P."/>
            <person name="Cleave R."/>
            <person name="Magrath M.J.L."/>
            <person name="Mikheyev A.S."/>
        </authorList>
    </citation>
    <scope>NUCLEOTIDE SEQUENCE [LARGE SCALE GENOMIC DNA]</scope>
    <source>
        <strain evidence="2">Daus_M_001</strain>
        <tissue evidence="2">Leg muscle</tissue>
    </source>
</reference>
<dbReference type="Proteomes" id="UP001159363">
    <property type="component" value="Chromosome X"/>
</dbReference>
<organism evidence="2 3">
    <name type="scientific">Dryococelus australis</name>
    <dbReference type="NCBI Taxonomy" id="614101"/>
    <lineage>
        <taxon>Eukaryota</taxon>
        <taxon>Metazoa</taxon>
        <taxon>Ecdysozoa</taxon>
        <taxon>Arthropoda</taxon>
        <taxon>Hexapoda</taxon>
        <taxon>Insecta</taxon>
        <taxon>Pterygota</taxon>
        <taxon>Neoptera</taxon>
        <taxon>Polyneoptera</taxon>
        <taxon>Phasmatodea</taxon>
        <taxon>Verophasmatodea</taxon>
        <taxon>Anareolatae</taxon>
        <taxon>Phasmatidae</taxon>
        <taxon>Eurycanthinae</taxon>
        <taxon>Dryococelus</taxon>
    </lineage>
</organism>
<name>A0ABQ9HLI1_9NEOP</name>
<evidence type="ECO:0000313" key="3">
    <source>
        <dbReference type="Proteomes" id="UP001159363"/>
    </source>
</evidence>
<evidence type="ECO:0000313" key="2">
    <source>
        <dbReference type="EMBL" id="KAJ8885223.1"/>
    </source>
</evidence>
<proteinExistence type="predicted"/>
<accession>A0ABQ9HLI1</accession>
<gene>
    <name evidence="2" type="ORF">PR048_011419</name>
</gene>